<gene>
    <name evidence="1" type="ORF">BC739_000880</name>
</gene>
<comment type="caution">
    <text evidence="1">The sequence shown here is derived from an EMBL/GenBank/DDBJ whole genome shotgun (WGS) entry which is preliminary data.</text>
</comment>
<accession>A0ABR6B9X8</accession>
<organism evidence="1 2">
    <name type="scientific">Kutzneria viridogrisea</name>
    <dbReference type="NCBI Taxonomy" id="47990"/>
    <lineage>
        <taxon>Bacteria</taxon>
        <taxon>Bacillati</taxon>
        <taxon>Actinomycetota</taxon>
        <taxon>Actinomycetes</taxon>
        <taxon>Pseudonocardiales</taxon>
        <taxon>Pseudonocardiaceae</taxon>
        <taxon>Kutzneria</taxon>
    </lineage>
</organism>
<dbReference type="Proteomes" id="UP000517916">
    <property type="component" value="Unassembled WGS sequence"/>
</dbReference>
<protein>
    <submittedName>
        <fullName evidence="1">Uncharacterized protein</fullName>
    </submittedName>
</protein>
<dbReference type="RefSeq" id="WP_148309673.1">
    <property type="nucleotide sequence ID" value="NZ_BAAABQ010000062.1"/>
</dbReference>
<evidence type="ECO:0000313" key="2">
    <source>
        <dbReference type="Proteomes" id="UP000517916"/>
    </source>
</evidence>
<name>A0ABR6B9X8_9PSEU</name>
<sequence>MSPCAVRSPPAQLGVSGPPGLGATVAEHAGDLGPVTGLIGAGPGQRWLVAPGPLGRDELVAQLSMWIWGLLDLMCRAAGVVIDPDEPLPPLADAAT</sequence>
<keyword evidence="2" id="KW-1185">Reference proteome</keyword>
<dbReference type="EMBL" id="JACJID010000001">
    <property type="protein sequence ID" value="MBA8923683.1"/>
    <property type="molecule type" value="Genomic_DNA"/>
</dbReference>
<proteinExistence type="predicted"/>
<evidence type="ECO:0000313" key="1">
    <source>
        <dbReference type="EMBL" id="MBA8923683.1"/>
    </source>
</evidence>
<reference evidence="1 2" key="1">
    <citation type="submission" date="2020-08" db="EMBL/GenBank/DDBJ databases">
        <title>Genomic Encyclopedia of Archaeal and Bacterial Type Strains, Phase II (KMG-II): from individual species to whole genera.</title>
        <authorList>
            <person name="Goeker M."/>
        </authorList>
    </citation>
    <scope>NUCLEOTIDE SEQUENCE [LARGE SCALE GENOMIC DNA]</scope>
    <source>
        <strain evidence="1 2">DSM 43850</strain>
    </source>
</reference>